<accession>A0AAD9TM20</accession>
<gene>
    <name evidence="2" type="ORF">Ddye_026352</name>
</gene>
<evidence type="ECO:0000313" key="2">
    <source>
        <dbReference type="EMBL" id="KAK2638557.1"/>
    </source>
</evidence>
<comment type="caution">
    <text evidence="2">The sequence shown here is derived from an EMBL/GenBank/DDBJ whole genome shotgun (WGS) entry which is preliminary data.</text>
</comment>
<organism evidence="2 3">
    <name type="scientific">Dipteronia dyeriana</name>
    <dbReference type="NCBI Taxonomy" id="168575"/>
    <lineage>
        <taxon>Eukaryota</taxon>
        <taxon>Viridiplantae</taxon>
        <taxon>Streptophyta</taxon>
        <taxon>Embryophyta</taxon>
        <taxon>Tracheophyta</taxon>
        <taxon>Spermatophyta</taxon>
        <taxon>Magnoliopsida</taxon>
        <taxon>eudicotyledons</taxon>
        <taxon>Gunneridae</taxon>
        <taxon>Pentapetalae</taxon>
        <taxon>rosids</taxon>
        <taxon>malvids</taxon>
        <taxon>Sapindales</taxon>
        <taxon>Sapindaceae</taxon>
        <taxon>Hippocastanoideae</taxon>
        <taxon>Acereae</taxon>
        <taxon>Dipteronia</taxon>
    </lineage>
</organism>
<dbReference type="CDD" id="cd06222">
    <property type="entry name" value="RNase_H_like"/>
    <property type="match status" value="1"/>
</dbReference>
<name>A0AAD9TM20_9ROSI</name>
<dbReference type="InterPro" id="IPR036397">
    <property type="entry name" value="RNaseH_sf"/>
</dbReference>
<proteinExistence type="predicted"/>
<protein>
    <recommendedName>
        <fullName evidence="1">RNase H type-1 domain-containing protein</fullName>
    </recommendedName>
</protein>
<evidence type="ECO:0000259" key="1">
    <source>
        <dbReference type="Pfam" id="PF13456"/>
    </source>
</evidence>
<dbReference type="InterPro" id="IPR052929">
    <property type="entry name" value="RNase_H-like_EbsB-rel"/>
</dbReference>
<reference evidence="2" key="1">
    <citation type="journal article" date="2023" name="Plant J.">
        <title>Genome sequences and population genomics provide insights into the demographic history, inbreeding, and mutation load of two 'living fossil' tree species of Dipteronia.</title>
        <authorList>
            <person name="Feng Y."/>
            <person name="Comes H.P."/>
            <person name="Chen J."/>
            <person name="Zhu S."/>
            <person name="Lu R."/>
            <person name="Zhang X."/>
            <person name="Li P."/>
            <person name="Qiu J."/>
            <person name="Olsen K.M."/>
            <person name="Qiu Y."/>
        </authorList>
    </citation>
    <scope>NUCLEOTIDE SEQUENCE</scope>
    <source>
        <strain evidence="2">KIB01</strain>
    </source>
</reference>
<dbReference type="GO" id="GO:0003676">
    <property type="term" value="F:nucleic acid binding"/>
    <property type="evidence" value="ECO:0007669"/>
    <property type="project" value="InterPro"/>
</dbReference>
<sequence length="142" mass="15860">MVNRKTPHPESDLHACATYFLMEFRGHNREAWGRPMGMIKQVPRWVAPSEGLFKINTDVALRVVDNVSSIGVVIRDWKGRVRLSFCLQVSANLDPQIMEALAILRGIRLALSMGLVPACVESDALTALDAIRSQVRLLLMYG</sequence>
<dbReference type="EMBL" id="JANJYI010000008">
    <property type="protein sequence ID" value="KAK2638557.1"/>
    <property type="molecule type" value="Genomic_DNA"/>
</dbReference>
<dbReference type="Proteomes" id="UP001280121">
    <property type="component" value="Unassembled WGS sequence"/>
</dbReference>
<feature type="domain" description="RNase H type-1" evidence="1">
    <location>
        <begin position="56"/>
        <end position="134"/>
    </location>
</feature>
<dbReference type="InterPro" id="IPR002156">
    <property type="entry name" value="RNaseH_domain"/>
</dbReference>
<dbReference type="InterPro" id="IPR044730">
    <property type="entry name" value="RNase_H-like_dom_plant"/>
</dbReference>
<dbReference type="AlphaFoldDB" id="A0AAD9TM20"/>
<dbReference type="SUPFAM" id="SSF53098">
    <property type="entry name" value="Ribonuclease H-like"/>
    <property type="match status" value="1"/>
</dbReference>
<keyword evidence="3" id="KW-1185">Reference proteome</keyword>
<dbReference type="GO" id="GO:0004523">
    <property type="term" value="F:RNA-DNA hybrid ribonuclease activity"/>
    <property type="evidence" value="ECO:0007669"/>
    <property type="project" value="InterPro"/>
</dbReference>
<dbReference type="PANTHER" id="PTHR47074:SF48">
    <property type="entry name" value="POLYNUCLEOTIDYL TRANSFERASE, RIBONUCLEASE H-LIKE SUPERFAMILY PROTEIN"/>
    <property type="match status" value="1"/>
</dbReference>
<dbReference type="InterPro" id="IPR012337">
    <property type="entry name" value="RNaseH-like_sf"/>
</dbReference>
<dbReference type="PANTHER" id="PTHR47074">
    <property type="entry name" value="BNAC02G40300D PROTEIN"/>
    <property type="match status" value="1"/>
</dbReference>
<evidence type="ECO:0000313" key="3">
    <source>
        <dbReference type="Proteomes" id="UP001280121"/>
    </source>
</evidence>
<dbReference type="Pfam" id="PF13456">
    <property type="entry name" value="RVT_3"/>
    <property type="match status" value="1"/>
</dbReference>
<dbReference type="Gene3D" id="3.30.420.10">
    <property type="entry name" value="Ribonuclease H-like superfamily/Ribonuclease H"/>
    <property type="match status" value="1"/>
</dbReference>